<comment type="similarity">
    <text evidence="2">Belongs to the glycosyltransferase 47 family.</text>
</comment>
<evidence type="ECO:0000256" key="2">
    <source>
        <dbReference type="ARBA" id="ARBA00010271"/>
    </source>
</evidence>
<keyword evidence="8" id="KW-1185">Reference proteome</keyword>
<keyword evidence="4" id="KW-0472">Membrane</keyword>
<comment type="subcellular location">
    <subcellularLocation>
        <location evidence="1">Endoplasmic reticulum membrane</location>
        <topology evidence="1">Single-pass type II membrane protein</topology>
    </subcellularLocation>
</comment>
<keyword evidence="5" id="KW-1015">Disulfide bond</keyword>
<dbReference type="AlphaFoldDB" id="A0AA35TQJ5"/>
<evidence type="ECO:0000256" key="1">
    <source>
        <dbReference type="ARBA" id="ARBA00004648"/>
    </source>
</evidence>
<reference evidence="7" key="1">
    <citation type="submission" date="2023-03" db="EMBL/GenBank/DDBJ databases">
        <authorList>
            <person name="Steffen K."/>
            <person name="Cardenas P."/>
        </authorList>
    </citation>
    <scope>NUCLEOTIDE SEQUENCE</scope>
</reference>
<evidence type="ECO:0000259" key="6">
    <source>
        <dbReference type="Pfam" id="PF09258"/>
    </source>
</evidence>
<dbReference type="Pfam" id="PF09258">
    <property type="entry name" value="Glyco_transf_64"/>
    <property type="match status" value="1"/>
</dbReference>
<evidence type="ECO:0000256" key="4">
    <source>
        <dbReference type="ARBA" id="ARBA00023136"/>
    </source>
</evidence>
<proteinExistence type="inferred from homology"/>
<organism evidence="7 8">
    <name type="scientific">Geodia barretti</name>
    <name type="common">Barrett's horny sponge</name>
    <dbReference type="NCBI Taxonomy" id="519541"/>
    <lineage>
        <taxon>Eukaryota</taxon>
        <taxon>Metazoa</taxon>
        <taxon>Porifera</taxon>
        <taxon>Demospongiae</taxon>
        <taxon>Heteroscleromorpha</taxon>
        <taxon>Tetractinellida</taxon>
        <taxon>Astrophorina</taxon>
        <taxon>Geodiidae</taxon>
        <taxon>Geodia</taxon>
    </lineage>
</organism>
<evidence type="ECO:0000313" key="8">
    <source>
        <dbReference type="Proteomes" id="UP001174909"/>
    </source>
</evidence>
<gene>
    <name evidence="7" type="ORF">GBAR_LOCUS28069</name>
</gene>
<dbReference type="EMBL" id="CASHTH010003915">
    <property type="protein sequence ID" value="CAI8051261.1"/>
    <property type="molecule type" value="Genomic_DNA"/>
</dbReference>
<dbReference type="Gene3D" id="3.90.550.10">
    <property type="entry name" value="Spore Coat Polysaccharide Biosynthesis Protein SpsA, Chain A"/>
    <property type="match status" value="1"/>
</dbReference>
<dbReference type="PANTHER" id="PTHR48261:SF5">
    <property type="entry name" value="EXOSTOSIN GLYCOSYLTRANSFERASE 2"/>
    <property type="match status" value="1"/>
</dbReference>
<sequence>MLVVQAIKFNYPLPLDLPAPPPTDGFTAVILAYDRIEMLFKVIQSVSKAPSLAKVLVVWNNVKKIPPPSEEWPRIRQKIQVIRSKENKLSNRFYPYPEIQTACILAVDDDIAMITADELEFGYKAWQEFPNRLVGFPGRVHVKDYKTQRWRYESEWLNNISLVLTGAAFYHKFYHYQYTHMMPRAIRQWVDVHMNCEDIAMNYLIANYSGLPPMKVRGQTNSDLFR</sequence>
<feature type="domain" description="Glycosyl transferase 64" evidence="6">
    <location>
        <begin position="26"/>
        <end position="218"/>
    </location>
</feature>
<dbReference type="GO" id="GO:1901135">
    <property type="term" value="P:carbohydrate derivative metabolic process"/>
    <property type="evidence" value="ECO:0007669"/>
    <property type="project" value="UniProtKB-ARBA"/>
</dbReference>
<dbReference type="InterPro" id="IPR004263">
    <property type="entry name" value="Exostosin"/>
</dbReference>
<evidence type="ECO:0000313" key="7">
    <source>
        <dbReference type="EMBL" id="CAI8051261.1"/>
    </source>
</evidence>
<dbReference type="GO" id="GO:0005789">
    <property type="term" value="C:endoplasmic reticulum membrane"/>
    <property type="evidence" value="ECO:0007669"/>
    <property type="project" value="UniProtKB-SubCell"/>
</dbReference>
<evidence type="ECO:0000256" key="3">
    <source>
        <dbReference type="ARBA" id="ARBA00022679"/>
    </source>
</evidence>
<dbReference type="PANTHER" id="PTHR48261">
    <property type="entry name" value="ACETYLGLUCOSAMINYLTRANSFERASE"/>
    <property type="match status" value="1"/>
</dbReference>
<dbReference type="InterPro" id="IPR029044">
    <property type="entry name" value="Nucleotide-diphossugar_trans"/>
</dbReference>
<dbReference type="InterPro" id="IPR015338">
    <property type="entry name" value="GT64_dom"/>
</dbReference>
<keyword evidence="3" id="KW-0808">Transferase</keyword>
<evidence type="ECO:0000256" key="5">
    <source>
        <dbReference type="ARBA" id="ARBA00023157"/>
    </source>
</evidence>
<comment type="caution">
    <text evidence="7">The sequence shown here is derived from an EMBL/GenBank/DDBJ whole genome shotgun (WGS) entry which is preliminary data.</text>
</comment>
<dbReference type="GO" id="GO:0016757">
    <property type="term" value="F:glycosyltransferase activity"/>
    <property type="evidence" value="ECO:0007669"/>
    <property type="project" value="InterPro"/>
</dbReference>
<dbReference type="SUPFAM" id="SSF53448">
    <property type="entry name" value="Nucleotide-diphospho-sugar transferases"/>
    <property type="match status" value="1"/>
</dbReference>
<name>A0AA35TQJ5_GEOBA</name>
<accession>A0AA35TQJ5</accession>
<protein>
    <submittedName>
        <fullName evidence="7">Exostosin-2</fullName>
    </submittedName>
</protein>
<dbReference type="Proteomes" id="UP001174909">
    <property type="component" value="Unassembled WGS sequence"/>
</dbReference>